<dbReference type="InterPro" id="IPR051081">
    <property type="entry name" value="HTH_MetalResp_TranReg"/>
</dbReference>
<reference evidence="5 6" key="1">
    <citation type="submission" date="2016-10" db="EMBL/GenBank/DDBJ databases">
        <authorList>
            <person name="de Groot N.N."/>
        </authorList>
    </citation>
    <scope>NUCLEOTIDE SEQUENCE [LARGE SCALE GENOMIC DNA]</scope>
    <source>
        <strain evidence="5 6">CGMCC 4.7037</strain>
    </source>
</reference>
<dbReference type="Pfam" id="PF01022">
    <property type="entry name" value="HTH_5"/>
    <property type="match status" value="1"/>
</dbReference>
<dbReference type="PANTHER" id="PTHR33154">
    <property type="entry name" value="TRANSCRIPTIONAL REGULATOR, ARSR FAMILY"/>
    <property type="match status" value="1"/>
</dbReference>
<dbReference type="Gene3D" id="1.10.10.10">
    <property type="entry name" value="Winged helix-like DNA-binding domain superfamily/Winged helix DNA-binding domain"/>
    <property type="match status" value="1"/>
</dbReference>
<evidence type="ECO:0000256" key="1">
    <source>
        <dbReference type="ARBA" id="ARBA00023015"/>
    </source>
</evidence>
<evidence type="ECO:0000313" key="6">
    <source>
        <dbReference type="Proteomes" id="UP000236732"/>
    </source>
</evidence>
<keyword evidence="2" id="KW-0238">DNA-binding</keyword>
<protein>
    <submittedName>
        <fullName evidence="5">ArsR family transcriptional regulator</fullName>
    </submittedName>
</protein>
<keyword evidence="3" id="KW-0804">Transcription</keyword>
<dbReference type="EMBL" id="FNVT01000037">
    <property type="protein sequence ID" value="SEH03471.1"/>
    <property type="molecule type" value="Genomic_DNA"/>
</dbReference>
<dbReference type="PROSITE" id="PS50987">
    <property type="entry name" value="HTH_ARSR_2"/>
    <property type="match status" value="1"/>
</dbReference>
<name>A0A1H6F274_9ACTN</name>
<dbReference type="InterPro" id="IPR036390">
    <property type="entry name" value="WH_DNA-bd_sf"/>
</dbReference>
<dbReference type="PRINTS" id="PR00778">
    <property type="entry name" value="HTHARSR"/>
</dbReference>
<keyword evidence="1" id="KW-0805">Transcription regulation</keyword>
<dbReference type="Proteomes" id="UP000236732">
    <property type="component" value="Unassembled WGS sequence"/>
</dbReference>
<evidence type="ECO:0000259" key="4">
    <source>
        <dbReference type="PROSITE" id="PS50987"/>
    </source>
</evidence>
<proteinExistence type="predicted"/>
<dbReference type="GO" id="GO:0003700">
    <property type="term" value="F:DNA-binding transcription factor activity"/>
    <property type="evidence" value="ECO:0007669"/>
    <property type="project" value="InterPro"/>
</dbReference>
<dbReference type="InterPro" id="IPR011991">
    <property type="entry name" value="ArsR-like_HTH"/>
</dbReference>
<dbReference type="InterPro" id="IPR036388">
    <property type="entry name" value="WH-like_DNA-bd_sf"/>
</dbReference>
<organism evidence="5 6">
    <name type="scientific">Nonomuraea solani</name>
    <dbReference type="NCBI Taxonomy" id="1144553"/>
    <lineage>
        <taxon>Bacteria</taxon>
        <taxon>Bacillati</taxon>
        <taxon>Actinomycetota</taxon>
        <taxon>Actinomycetes</taxon>
        <taxon>Streptosporangiales</taxon>
        <taxon>Streptosporangiaceae</taxon>
        <taxon>Nonomuraea</taxon>
    </lineage>
</organism>
<dbReference type="CDD" id="cd00090">
    <property type="entry name" value="HTH_ARSR"/>
    <property type="match status" value="1"/>
</dbReference>
<dbReference type="AlphaFoldDB" id="A0A1H6F274"/>
<feature type="domain" description="HTH arsR-type" evidence="4">
    <location>
        <begin position="20"/>
        <end position="115"/>
    </location>
</feature>
<evidence type="ECO:0000313" key="5">
    <source>
        <dbReference type="EMBL" id="SEH03471.1"/>
    </source>
</evidence>
<keyword evidence="6" id="KW-1185">Reference proteome</keyword>
<dbReference type="InterPro" id="IPR001845">
    <property type="entry name" value="HTH_ArsR_DNA-bd_dom"/>
</dbReference>
<dbReference type="NCBIfam" id="NF033788">
    <property type="entry name" value="HTH_metalloreg"/>
    <property type="match status" value="1"/>
</dbReference>
<gene>
    <name evidence="5" type="ORF">SAMN05444920_13731</name>
</gene>
<dbReference type="GO" id="GO:0003677">
    <property type="term" value="F:DNA binding"/>
    <property type="evidence" value="ECO:0007669"/>
    <property type="project" value="UniProtKB-KW"/>
</dbReference>
<sequence>MVLESDVTLICPTATPIRPLTGHEAADLAEMFRALGDPVRLELLSMIVAYGEPCVCDLTKAFELAAPTISHHLKVLRKAGLVESRRQGTWIHYKAVAARLADLSMLLDRQAETAALAWEGSRGIS</sequence>
<evidence type="ECO:0000256" key="3">
    <source>
        <dbReference type="ARBA" id="ARBA00023163"/>
    </source>
</evidence>
<dbReference type="SUPFAM" id="SSF46785">
    <property type="entry name" value="Winged helix' DNA-binding domain"/>
    <property type="match status" value="1"/>
</dbReference>
<evidence type="ECO:0000256" key="2">
    <source>
        <dbReference type="ARBA" id="ARBA00023125"/>
    </source>
</evidence>
<dbReference type="PANTHER" id="PTHR33154:SF18">
    <property type="entry name" value="ARSENICAL RESISTANCE OPERON REPRESSOR"/>
    <property type="match status" value="1"/>
</dbReference>
<accession>A0A1H6F274</accession>
<dbReference type="SMART" id="SM00418">
    <property type="entry name" value="HTH_ARSR"/>
    <property type="match status" value="1"/>
</dbReference>